<accession>A0A8T0DSQ5</accession>
<evidence type="ECO:0000256" key="2">
    <source>
        <dbReference type="SAM" id="Phobius"/>
    </source>
</evidence>
<keyword evidence="2" id="KW-1133">Transmembrane helix</keyword>
<dbReference type="Proteomes" id="UP000699462">
    <property type="component" value="Unassembled WGS sequence"/>
</dbReference>
<feature type="transmembrane region" description="Helical" evidence="2">
    <location>
        <begin position="25"/>
        <end position="50"/>
    </location>
</feature>
<keyword evidence="2" id="KW-0812">Transmembrane</keyword>
<feature type="region of interest" description="Disordered" evidence="1">
    <location>
        <begin position="133"/>
        <end position="213"/>
    </location>
</feature>
<organism evidence="3 4">
    <name type="scientific">Paragonimus westermani</name>
    <dbReference type="NCBI Taxonomy" id="34504"/>
    <lineage>
        <taxon>Eukaryota</taxon>
        <taxon>Metazoa</taxon>
        <taxon>Spiralia</taxon>
        <taxon>Lophotrochozoa</taxon>
        <taxon>Platyhelminthes</taxon>
        <taxon>Trematoda</taxon>
        <taxon>Digenea</taxon>
        <taxon>Plagiorchiida</taxon>
        <taxon>Troglotremata</taxon>
        <taxon>Troglotrematidae</taxon>
        <taxon>Paragonimus</taxon>
    </lineage>
</organism>
<name>A0A8T0DSQ5_9TREM</name>
<keyword evidence="2" id="KW-0472">Membrane</keyword>
<keyword evidence="4" id="KW-1185">Reference proteome</keyword>
<sequence length="213" mass="23651">MNGSIFPGPLQDTDKVKRERLENRVLKSTIAISVLAFVFLSVGIGLLVVYGHLLWINNSLAIFGLIVLLLGILLSLNGGCLIYSLILIKAAIDETCNPRVFRPEELIDVDYPKQPRPVVSREYARSMTLQVRSPRQSARESLPPAYEHRVSSPEPDWSPPPFYVDNGISSDRPRGITTTSTIRSNSSLGTRNCTPISDWGKQRGFPGPLLHDQ</sequence>
<proteinExistence type="predicted"/>
<gene>
    <name evidence="3" type="ORF">P879_07261</name>
</gene>
<dbReference type="AlphaFoldDB" id="A0A8T0DSQ5"/>
<dbReference type="OrthoDB" id="6263402at2759"/>
<dbReference type="EMBL" id="JTDF01001355">
    <property type="protein sequence ID" value="KAF8570144.1"/>
    <property type="molecule type" value="Genomic_DNA"/>
</dbReference>
<feature type="transmembrane region" description="Helical" evidence="2">
    <location>
        <begin position="62"/>
        <end position="88"/>
    </location>
</feature>
<protein>
    <recommendedName>
        <fullName evidence="5">Transmembrane protein</fullName>
    </recommendedName>
</protein>
<evidence type="ECO:0000313" key="3">
    <source>
        <dbReference type="EMBL" id="KAF8570144.1"/>
    </source>
</evidence>
<feature type="compositionally biased region" description="Low complexity" evidence="1">
    <location>
        <begin position="176"/>
        <end position="187"/>
    </location>
</feature>
<evidence type="ECO:0008006" key="5">
    <source>
        <dbReference type="Google" id="ProtNLM"/>
    </source>
</evidence>
<reference evidence="3 4" key="1">
    <citation type="submission" date="2019-07" db="EMBL/GenBank/DDBJ databases">
        <title>Annotation for the trematode Paragonimus westermani.</title>
        <authorList>
            <person name="Choi Y.-J."/>
        </authorList>
    </citation>
    <scope>NUCLEOTIDE SEQUENCE [LARGE SCALE GENOMIC DNA]</scope>
    <source>
        <strain evidence="3">180907_Pwestermani</strain>
    </source>
</reference>
<evidence type="ECO:0000256" key="1">
    <source>
        <dbReference type="SAM" id="MobiDB-lite"/>
    </source>
</evidence>
<comment type="caution">
    <text evidence="3">The sequence shown here is derived from an EMBL/GenBank/DDBJ whole genome shotgun (WGS) entry which is preliminary data.</text>
</comment>
<evidence type="ECO:0000313" key="4">
    <source>
        <dbReference type="Proteomes" id="UP000699462"/>
    </source>
</evidence>